<dbReference type="Proteomes" id="UP000230729">
    <property type="component" value="Unassembled WGS sequence"/>
</dbReference>
<dbReference type="FunFam" id="1.10.3370.10:FF:000001">
    <property type="entry name" value="Preprotein translocase subunit SecY"/>
    <property type="match status" value="1"/>
</dbReference>
<dbReference type="SUPFAM" id="SSF103491">
    <property type="entry name" value="Preprotein translocase SecY subunit"/>
    <property type="match status" value="1"/>
</dbReference>
<dbReference type="PROSITE" id="PS00755">
    <property type="entry name" value="SECY_1"/>
    <property type="match status" value="1"/>
</dbReference>
<keyword evidence="6 10" id="KW-1133">Transmembrane helix</keyword>
<dbReference type="GO" id="GO:0065002">
    <property type="term" value="P:intracellular protein transmembrane transport"/>
    <property type="evidence" value="ECO:0007669"/>
    <property type="project" value="UniProtKB-UniRule"/>
</dbReference>
<evidence type="ECO:0000256" key="9">
    <source>
        <dbReference type="ARBA" id="ARBA00039733"/>
    </source>
</evidence>
<keyword evidence="4 10" id="KW-0812">Transmembrane</keyword>
<dbReference type="GO" id="GO:0005886">
    <property type="term" value="C:plasma membrane"/>
    <property type="evidence" value="ECO:0007669"/>
    <property type="project" value="UniProtKB-SubCell"/>
</dbReference>
<organism evidence="14 15">
    <name type="scientific">Candidatus Falkowbacteria bacterium CG23_combo_of_CG06-09_8_20_14_all_49_15</name>
    <dbReference type="NCBI Taxonomy" id="1974572"/>
    <lineage>
        <taxon>Bacteria</taxon>
        <taxon>Candidatus Falkowiibacteriota</taxon>
    </lineage>
</organism>
<dbReference type="Gene3D" id="1.10.3370.10">
    <property type="entry name" value="SecY subunit domain"/>
    <property type="match status" value="1"/>
</dbReference>
<dbReference type="InterPro" id="IPR002208">
    <property type="entry name" value="SecY/SEC61-alpha"/>
</dbReference>
<keyword evidence="7 10" id="KW-0811">Translocation</keyword>
<dbReference type="InterPro" id="IPR030659">
    <property type="entry name" value="SecY_CS"/>
</dbReference>
<comment type="subcellular location">
    <subcellularLocation>
        <location evidence="10">Cell membrane</location>
        <topology evidence="10">Multi-pass membrane protein</topology>
    </subcellularLocation>
    <subcellularLocation>
        <location evidence="1 12">Membrane</location>
        <topology evidence="1 12">Multi-pass membrane protein</topology>
    </subcellularLocation>
</comment>
<dbReference type="InterPro" id="IPR023201">
    <property type="entry name" value="SecY_dom_sf"/>
</dbReference>
<comment type="function">
    <text evidence="10 11">The central subunit of the protein translocation channel SecYEG. Consists of two halves formed by TMs 1-5 and 6-10. These two domains form a lateral gate at the front which open onto the bilayer between TMs 2 and 7, and are clamped together by SecE at the back. The channel is closed by both a pore ring composed of hydrophobic SecY resides and a short helix (helix 2A) on the extracellular side of the membrane which forms a plug. The plug probably moves laterally to allow the channel to open. The ring and the pore may move independently.</text>
</comment>
<dbReference type="GO" id="GO:0043952">
    <property type="term" value="P:protein transport by the Sec complex"/>
    <property type="evidence" value="ECO:0007669"/>
    <property type="project" value="UniProtKB-UniRule"/>
</dbReference>
<dbReference type="Pfam" id="PF00344">
    <property type="entry name" value="SecY"/>
    <property type="match status" value="1"/>
</dbReference>
<keyword evidence="5 10" id="KW-0653">Protein transport</keyword>
<evidence type="ECO:0000256" key="6">
    <source>
        <dbReference type="ARBA" id="ARBA00022989"/>
    </source>
</evidence>
<feature type="transmembrane region" description="Helical" evidence="10">
    <location>
        <begin position="176"/>
        <end position="193"/>
    </location>
</feature>
<dbReference type="NCBIfam" id="TIGR00967">
    <property type="entry name" value="3a0501s007"/>
    <property type="match status" value="1"/>
</dbReference>
<evidence type="ECO:0000313" key="15">
    <source>
        <dbReference type="Proteomes" id="UP000230729"/>
    </source>
</evidence>
<sequence>MLNKLWQIWKAKDLRMNIIFILAMLVVFRLAAHIPIPGIDALALQKFFADNQIFGLLNIFSGGGMENFSIVMMGVGPYITASIIFQLLAMIVPKLEEMQKEEAGRQKINMWTRWLTVPMSFLQAFGMITLLRRSSADIIADVSVFNLVGMLITITAGTVLLMWIGELITEKKIGNGISLLIFAGIVASLPSVVQRVIVTYDPSQLLKLVGFAAIAVITVIGVVTISEAQRNIPIQYAKQIRGNRMFGGTSTHLPLRVNMAGVIPIIFAISVVLFPQMIAQFFLHAKTAWLASGAEWVLRAFANQLFYSLAYFILVFAFTYFYTEVIFHPAQIAENLQKQGGFIPGIRPGRHTSEYLAYTTHKIIFVGALFLGIIAILPLIMRYFYGGSASLAIGGTSLLIVVAVVIETVKQIDSQLTMREYEGM</sequence>
<feature type="transmembrane region" description="Helical" evidence="10">
    <location>
        <begin position="363"/>
        <end position="385"/>
    </location>
</feature>
<comment type="subunit">
    <text evidence="10">Component of the Sec protein translocase complex. Heterotrimer consisting of SecY, SecE and SecG subunits. The heterotrimers can form oligomers, although 1 heterotrimer is thought to be able to translocate proteins. Interacts with the ribosome. Interacts with SecDF, and other proteins may be involved. Interacts with SecA.</text>
</comment>
<gene>
    <name evidence="10" type="primary">secY</name>
    <name evidence="14" type="ORF">COX22_04090</name>
</gene>
<evidence type="ECO:0000256" key="10">
    <source>
        <dbReference type="HAMAP-Rule" id="MF_01465"/>
    </source>
</evidence>
<evidence type="ECO:0000256" key="7">
    <source>
        <dbReference type="ARBA" id="ARBA00023010"/>
    </source>
</evidence>
<keyword evidence="8 10" id="KW-0472">Membrane</keyword>
<feature type="transmembrane region" description="Helical" evidence="10">
    <location>
        <begin position="205"/>
        <end position="225"/>
    </location>
</feature>
<keyword evidence="10" id="KW-1003">Cell membrane</keyword>
<evidence type="ECO:0000256" key="12">
    <source>
        <dbReference type="RuleBase" id="RU003484"/>
    </source>
</evidence>
<keyword evidence="3 10" id="KW-0813">Transport</keyword>
<proteinExistence type="inferred from homology"/>
<dbReference type="AlphaFoldDB" id="A0A2G9ZK42"/>
<evidence type="ECO:0000256" key="5">
    <source>
        <dbReference type="ARBA" id="ARBA00022927"/>
    </source>
</evidence>
<protein>
    <recommendedName>
        <fullName evidence="9 10">Protein translocase subunit SecY</fullName>
    </recommendedName>
</protein>
<feature type="transmembrane region" description="Helical" evidence="10">
    <location>
        <begin position="391"/>
        <end position="409"/>
    </location>
</feature>
<dbReference type="InterPro" id="IPR026593">
    <property type="entry name" value="SecY"/>
</dbReference>
<evidence type="ECO:0000313" key="14">
    <source>
        <dbReference type="EMBL" id="PIP33471.1"/>
    </source>
</evidence>
<dbReference type="PROSITE" id="PS00756">
    <property type="entry name" value="SECY_2"/>
    <property type="match status" value="1"/>
</dbReference>
<evidence type="ECO:0000256" key="13">
    <source>
        <dbReference type="RuleBase" id="RU004349"/>
    </source>
</evidence>
<reference evidence="14 15" key="1">
    <citation type="submission" date="2017-09" db="EMBL/GenBank/DDBJ databases">
        <title>Depth-based differentiation of microbial function through sediment-hosted aquifers and enrichment of novel symbionts in the deep terrestrial subsurface.</title>
        <authorList>
            <person name="Probst A.J."/>
            <person name="Ladd B."/>
            <person name="Jarett J.K."/>
            <person name="Geller-Mcgrath D.E."/>
            <person name="Sieber C.M."/>
            <person name="Emerson J.B."/>
            <person name="Anantharaman K."/>
            <person name="Thomas B.C."/>
            <person name="Malmstrom R."/>
            <person name="Stieglmeier M."/>
            <person name="Klingl A."/>
            <person name="Woyke T."/>
            <person name="Ryan C.M."/>
            <person name="Banfield J.F."/>
        </authorList>
    </citation>
    <scope>NUCLEOTIDE SEQUENCE [LARGE SCALE GENOMIC DNA]</scope>
    <source>
        <strain evidence="14">CG23_combo_of_CG06-09_8_20_14_all_49_15</strain>
    </source>
</reference>
<feature type="transmembrane region" description="Helical" evidence="10">
    <location>
        <begin position="262"/>
        <end position="285"/>
    </location>
</feature>
<comment type="caution">
    <text evidence="14">The sequence shown here is derived from an EMBL/GenBank/DDBJ whole genome shotgun (WGS) entry which is preliminary data.</text>
</comment>
<dbReference type="EMBL" id="PCSD01000097">
    <property type="protein sequence ID" value="PIP33471.1"/>
    <property type="molecule type" value="Genomic_DNA"/>
</dbReference>
<feature type="transmembrane region" description="Helical" evidence="10">
    <location>
        <begin position="70"/>
        <end position="92"/>
    </location>
</feature>
<dbReference type="PIRSF" id="PIRSF004557">
    <property type="entry name" value="SecY"/>
    <property type="match status" value="1"/>
</dbReference>
<dbReference type="GO" id="GO:0006605">
    <property type="term" value="P:protein targeting"/>
    <property type="evidence" value="ECO:0007669"/>
    <property type="project" value="UniProtKB-UniRule"/>
</dbReference>
<feature type="transmembrane region" description="Helical" evidence="10">
    <location>
        <begin position="113"/>
        <end position="131"/>
    </location>
</feature>
<evidence type="ECO:0000256" key="3">
    <source>
        <dbReference type="ARBA" id="ARBA00022448"/>
    </source>
</evidence>
<dbReference type="HAMAP" id="MF_01465">
    <property type="entry name" value="SecY"/>
    <property type="match status" value="1"/>
</dbReference>
<evidence type="ECO:0000256" key="2">
    <source>
        <dbReference type="ARBA" id="ARBA00005751"/>
    </source>
</evidence>
<feature type="transmembrane region" description="Helical" evidence="10">
    <location>
        <begin position="143"/>
        <end position="164"/>
    </location>
</feature>
<comment type="similarity">
    <text evidence="2 10 13">Belongs to the SecY/SEC61-alpha family.</text>
</comment>
<evidence type="ECO:0000256" key="1">
    <source>
        <dbReference type="ARBA" id="ARBA00004141"/>
    </source>
</evidence>
<dbReference type="PRINTS" id="PR00303">
    <property type="entry name" value="SECYTRNLCASE"/>
</dbReference>
<feature type="transmembrane region" description="Helical" evidence="10">
    <location>
        <begin position="305"/>
        <end position="323"/>
    </location>
</feature>
<dbReference type="PANTHER" id="PTHR10906">
    <property type="entry name" value="SECY/SEC61-ALPHA FAMILY MEMBER"/>
    <property type="match status" value="1"/>
</dbReference>
<evidence type="ECO:0000256" key="4">
    <source>
        <dbReference type="ARBA" id="ARBA00022692"/>
    </source>
</evidence>
<accession>A0A2G9ZK42</accession>
<comment type="caution">
    <text evidence="10">Lacks conserved residue(s) required for the propagation of feature annotation.</text>
</comment>
<name>A0A2G9ZK42_9BACT</name>
<evidence type="ECO:0000256" key="11">
    <source>
        <dbReference type="RuleBase" id="RU000537"/>
    </source>
</evidence>
<evidence type="ECO:0000256" key="8">
    <source>
        <dbReference type="ARBA" id="ARBA00023136"/>
    </source>
</evidence>